<protein>
    <submittedName>
        <fullName evidence="1">Uncharacterized protein</fullName>
    </submittedName>
</protein>
<comment type="caution">
    <text evidence="1">The sequence shown here is derived from an EMBL/GenBank/DDBJ whole genome shotgun (WGS) entry which is preliminary data.</text>
</comment>
<evidence type="ECO:0000313" key="2">
    <source>
        <dbReference type="Proteomes" id="UP000828941"/>
    </source>
</evidence>
<keyword evidence="2" id="KW-1185">Reference proteome</keyword>
<dbReference type="Proteomes" id="UP000828941">
    <property type="component" value="Chromosome 7"/>
</dbReference>
<sequence length="831" mass="94649">MRSSKANIVSNLFRIANKAKAKANKFKSPKILSRSEEYRQKVKDEIALAALKLDADTEDVPVPGEVSTILHDDICVKQPDPIEIEDVENLERALHIPWLSSTIDGHIPLGRKEVSRERKQKWIFKSSQGNRFSRLVKMCANRLGTETTLQVFGRLGRETGVKEYNALIGICVSKARATDDEEVSIEQVSQAFHLFKSMREQGFELAEESYSPVLMYLIDMGMVEEFHFFYEVIKDQNPSSISRLGYYEMMLWLAVHDEEKIKELCEYIAVNEGEGTSDLQENYLLALCESDRKEELLQLLEIIDITKLSSGKYIANIFQALGRLMLETLAKKFLLAFKTCDDEADNISNLIAIYAVSIPNLVVEDVISKFRDLHQKLDVSPSSSSFEKLILHSCDLHKVHDALDIVDEMCKEGFPLSTEVLHTILRVCEETCDYNLVHRIYSIICHYNLNSNGETFGWMINLYVKMKDFEGAYKMLDNLEERQLAPTSGMYNYIMAGFFREKNIPGGLRVLKQMERAGVKPDSQTFSYLISNSETEENIVKYYKELKQSGVHATKQIYIALINAYASCEQLEKAKQVVLDPGIPVKNLIEIKSALVSALASHGQLSEAFHIYEEIKQAGHNLEPKAVTTLIEYTQSDGELDRLLQLLKELTDPDYWFDGCVRVILYCIRNKNLSSAVDLFKQLRDKFQNDELFMEAIFDEVFALIATSESAYLQIGLDLLWVIKDELGLSPSRKCLDFLLSACANARDLHNARLVWKEYKAAGLPYNVLSCLRMYRALLASGEPKSANAMLQRIPKEDSHVRQVIDALQHAYADHVPKKPKKKKGLKKKKT</sequence>
<evidence type="ECO:0000313" key="1">
    <source>
        <dbReference type="EMBL" id="KAI4333810.1"/>
    </source>
</evidence>
<dbReference type="EMBL" id="CM039432">
    <property type="protein sequence ID" value="KAI4333810.1"/>
    <property type="molecule type" value="Genomic_DNA"/>
</dbReference>
<gene>
    <name evidence="1" type="ORF">L6164_018571</name>
</gene>
<organism evidence="1 2">
    <name type="scientific">Bauhinia variegata</name>
    <name type="common">Purple orchid tree</name>
    <name type="synonym">Phanera variegata</name>
    <dbReference type="NCBI Taxonomy" id="167791"/>
    <lineage>
        <taxon>Eukaryota</taxon>
        <taxon>Viridiplantae</taxon>
        <taxon>Streptophyta</taxon>
        <taxon>Embryophyta</taxon>
        <taxon>Tracheophyta</taxon>
        <taxon>Spermatophyta</taxon>
        <taxon>Magnoliopsida</taxon>
        <taxon>eudicotyledons</taxon>
        <taxon>Gunneridae</taxon>
        <taxon>Pentapetalae</taxon>
        <taxon>rosids</taxon>
        <taxon>fabids</taxon>
        <taxon>Fabales</taxon>
        <taxon>Fabaceae</taxon>
        <taxon>Cercidoideae</taxon>
        <taxon>Cercideae</taxon>
        <taxon>Bauhiniinae</taxon>
        <taxon>Bauhinia</taxon>
    </lineage>
</organism>
<accession>A0ACB9NC91</accession>
<proteinExistence type="predicted"/>
<name>A0ACB9NC91_BAUVA</name>
<reference evidence="1 2" key="1">
    <citation type="journal article" date="2022" name="DNA Res.">
        <title>Chromosomal-level genome assembly of the orchid tree Bauhinia variegata (Leguminosae; Cercidoideae) supports the allotetraploid origin hypothesis of Bauhinia.</title>
        <authorList>
            <person name="Zhong Y."/>
            <person name="Chen Y."/>
            <person name="Zheng D."/>
            <person name="Pang J."/>
            <person name="Liu Y."/>
            <person name="Luo S."/>
            <person name="Meng S."/>
            <person name="Qian L."/>
            <person name="Wei D."/>
            <person name="Dai S."/>
            <person name="Zhou R."/>
        </authorList>
    </citation>
    <scope>NUCLEOTIDE SEQUENCE [LARGE SCALE GENOMIC DNA]</scope>
    <source>
        <strain evidence="1">BV-YZ2020</strain>
    </source>
</reference>